<organism evidence="2">
    <name type="scientific">Salix viminalis</name>
    <name type="common">Common osier</name>
    <name type="synonym">Basket willow</name>
    <dbReference type="NCBI Taxonomy" id="40686"/>
    <lineage>
        <taxon>Eukaryota</taxon>
        <taxon>Viridiplantae</taxon>
        <taxon>Streptophyta</taxon>
        <taxon>Embryophyta</taxon>
        <taxon>Tracheophyta</taxon>
        <taxon>Spermatophyta</taxon>
        <taxon>Magnoliopsida</taxon>
        <taxon>eudicotyledons</taxon>
        <taxon>Gunneridae</taxon>
        <taxon>Pentapetalae</taxon>
        <taxon>rosids</taxon>
        <taxon>fabids</taxon>
        <taxon>Malpighiales</taxon>
        <taxon>Salicaceae</taxon>
        <taxon>Saliceae</taxon>
        <taxon>Salix</taxon>
    </lineage>
</organism>
<protein>
    <recommendedName>
        <fullName evidence="1">Myb/SANT-like domain-containing protein</fullName>
    </recommendedName>
</protein>
<dbReference type="AlphaFoldDB" id="A0A6N2N2K7"/>
<gene>
    <name evidence="2" type="ORF">SVIM_LOCUS453359</name>
</gene>
<dbReference type="PANTHER" id="PTHR31704:SF37">
    <property type="entry name" value="HEAT SHOCK PROTEIN"/>
    <property type="match status" value="1"/>
</dbReference>
<proteinExistence type="predicted"/>
<dbReference type="Pfam" id="PF12776">
    <property type="entry name" value="Myb_DNA-bind_3"/>
    <property type="match status" value="1"/>
</dbReference>
<dbReference type="EMBL" id="CAADRP010002085">
    <property type="protein sequence ID" value="VFU60913.1"/>
    <property type="molecule type" value="Genomic_DNA"/>
</dbReference>
<evidence type="ECO:0000259" key="1">
    <source>
        <dbReference type="Pfam" id="PF12776"/>
    </source>
</evidence>
<reference evidence="2" key="1">
    <citation type="submission" date="2019-03" db="EMBL/GenBank/DDBJ databases">
        <authorList>
            <person name="Mank J."/>
            <person name="Almeida P."/>
        </authorList>
    </citation>
    <scope>NUCLEOTIDE SEQUENCE</scope>
    <source>
        <strain evidence="2">78183</strain>
    </source>
</reference>
<sequence>MADSAKAIWSPEHLHIFCDICIRAIDMGMRPTSHFDKPGWMYVAQSFAEQTGVEFQREQFKNKWDSCKKNWRLWNKLIGETGVGWSNELKTIAASDEWWRARIQGLTSACRNLFFKSKLVSPESVASLDSSGQDAVISATIFTVLVV</sequence>
<dbReference type="PANTHER" id="PTHR31704">
    <property type="entry name" value="MYB/SANT-LIKE DNA-BINDING DOMAIN PROTEIN-RELATED"/>
    <property type="match status" value="1"/>
</dbReference>
<feature type="domain" description="Myb/SANT-like" evidence="1">
    <location>
        <begin position="9"/>
        <end position="101"/>
    </location>
</feature>
<accession>A0A6N2N2K7</accession>
<evidence type="ECO:0000313" key="2">
    <source>
        <dbReference type="EMBL" id="VFU60913.1"/>
    </source>
</evidence>
<dbReference type="InterPro" id="IPR024752">
    <property type="entry name" value="Myb/SANT-like_dom"/>
</dbReference>
<name>A0A6N2N2K7_SALVM</name>